<comment type="caution">
    <text evidence="7">The sequence shown here is derived from an EMBL/GenBank/DDBJ whole genome shotgun (WGS) entry which is preliminary data.</text>
</comment>
<dbReference type="InterPro" id="IPR000719">
    <property type="entry name" value="Prot_kinase_dom"/>
</dbReference>
<evidence type="ECO:0000256" key="2">
    <source>
        <dbReference type="ARBA" id="ARBA00022679"/>
    </source>
</evidence>
<evidence type="ECO:0000256" key="3">
    <source>
        <dbReference type="ARBA" id="ARBA00022741"/>
    </source>
</evidence>
<evidence type="ECO:0000259" key="6">
    <source>
        <dbReference type="PROSITE" id="PS50011"/>
    </source>
</evidence>
<dbReference type="Pfam" id="PF00069">
    <property type="entry name" value="Pkinase"/>
    <property type="match status" value="1"/>
</dbReference>
<evidence type="ECO:0000256" key="4">
    <source>
        <dbReference type="ARBA" id="ARBA00022777"/>
    </source>
</evidence>
<dbReference type="EMBL" id="JAPFFF010000013">
    <property type="protein sequence ID" value="KAK8871910.1"/>
    <property type="molecule type" value="Genomic_DNA"/>
</dbReference>
<keyword evidence="5" id="KW-0067">ATP-binding</keyword>
<dbReference type="PROSITE" id="PS50011">
    <property type="entry name" value="PROTEIN_KINASE_DOM"/>
    <property type="match status" value="1"/>
</dbReference>
<dbReference type="SUPFAM" id="SSF56112">
    <property type="entry name" value="Protein kinase-like (PK-like)"/>
    <property type="match status" value="1"/>
</dbReference>
<keyword evidence="8" id="KW-1185">Reference proteome</keyword>
<dbReference type="PANTHER" id="PTHR24345">
    <property type="entry name" value="SERINE/THREONINE-PROTEIN KINASE PLK"/>
    <property type="match status" value="1"/>
</dbReference>
<accession>A0ABR2J1Y2</accession>
<sequence length="285" mass="33251">MKNDKKEVVIKYVPVRGKNKQIDLEIEIQNSLHNKYLMPLIDDFEIPKKYRVLIMEYGLGTFISGYDKTSHFFKSMQQLYKIMFQIAKRVDYLHTKKVLHGDIKPSNVLIMNDNNYMPFVQIIDFGYSVCLPEYDGTDDTCCKCHNLTPEYSAPEVLRSRPHSFPSDIWSLGATFYYVITQQYIFREKYRSCQELAEELEFGLDLPFNTPNGQIFPQTGKDMIYSMLNPVPNLRPTSKDIINSDFFKEVLDDQWLAEEAAFSKLEMQEETVDDKVKASTDKSDVM</sequence>
<dbReference type="CDD" id="cd00180">
    <property type="entry name" value="PKc"/>
    <property type="match status" value="1"/>
</dbReference>
<dbReference type="InterPro" id="IPR008271">
    <property type="entry name" value="Ser/Thr_kinase_AS"/>
</dbReference>
<dbReference type="InterPro" id="IPR011009">
    <property type="entry name" value="Kinase-like_dom_sf"/>
</dbReference>
<evidence type="ECO:0000313" key="8">
    <source>
        <dbReference type="Proteomes" id="UP001470230"/>
    </source>
</evidence>
<evidence type="ECO:0000256" key="5">
    <source>
        <dbReference type="ARBA" id="ARBA00022840"/>
    </source>
</evidence>
<organism evidence="7 8">
    <name type="scientific">Tritrichomonas musculus</name>
    <dbReference type="NCBI Taxonomy" id="1915356"/>
    <lineage>
        <taxon>Eukaryota</taxon>
        <taxon>Metamonada</taxon>
        <taxon>Parabasalia</taxon>
        <taxon>Tritrichomonadida</taxon>
        <taxon>Tritrichomonadidae</taxon>
        <taxon>Tritrichomonas</taxon>
    </lineage>
</organism>
<evidence type="ECO:0000313" key="7">
    <source>
        <dbReference type="EMBL" id="KAK8871910.1"/>
    </source>
</evidence>
<reference evidence="7 8" key="1">
    <citation type="submission" date="2024-04" db="EMBL/GenBank/DDBJ databases">
        <title>Tritrichomonas musculus Genome.</title>
        <authorList>
            <person name="Alves-Ferreira E."/>
            <person name="Grigg M."/>
            <person name="Lorenzi H."/>
            <person name="Galac M."/>
        </authorList>
    </citation>
    <scope>NUCLEOTIDE SEQUENCE [LARGE SCALE GENOMIC DNA]</scope>
    <source>
        <strain evidence="7 8">EAF2021</strain>
    </source>
</reference>
<keyword evidence="3" id="KW-0547">Nucleotide-binding</keyword>
<proteinExistence type="predicted"/>
<dbReference type="Gene3D" id="3.30.200.20">
    <property type="entry name" value="Phosphorylase Kinase, domain 1"/>
    <property type="match status" value="1"/>
</dbReference>
<keyword evidence="2" id="KW-0808">Transferase</keyword>
<name>A0ABR2J1Y2_9EUKA</name>
<protein>
    <recommendedName>
        <fullName evidence="6">Protein kinase domain-containing protein</fullName>
    </recommendedName>
</protein>
<dbReference type="PROSITE" id="PS00108">
    <property type="entry name" value="PROTEIN_KINASE_ST"/>
    <property type="match status" value="1"/>
</dbReference>
<dbReference type="Proteomes" id="UP001470230">
    <property type="component" value="Unassembled WGS sequence"/>
</dbReference>
<keyword evidence="4" id="KW-0418">Kinase</keyword>
<feature type="domain" description="Protein kinase" evidence="6">
    <location>
        <begin position="1"/>
        <end position="246"/>
    </location>
</feature>
<keyword evidence="1" id="KW-0723">Serine/threonine-protein kinase</keyword>
<dbReference type="SMART" id="SM00220">
    <property type="entry name" value="S_TKc"/>
    <property type="match status" value="1"/>
</dbReference>
<dbReference type="Gene3D" id="1.10.510.10">
    <property type="entry name" value="Transferase(Phosphotransferase) domain 1"/>
    <property type="match status" value="1"/>
</dbReference>
<dbReference type="PANTHER" id="PTHR24345:SF0">
    <property type="entry name" value="CELL CYCLE SERINE_THREONINE-PROTEIN KINASE CDC5_MSD2"/>
    <property type="match status" value="1"/>
</dbReference>
<gene>
    <name evidence="7" type="ORF">M9Y10_007656</name>
</gene>
<evidence type="ECO:0000256" key="1">
    <source>
        <dbReference type="ARBA" id="ARBA00022527"/>
    </source>
</evidence>